<evidence type="ECO:0000313" key="6">
    <source>
        <dbReference type="Proteomes" id="UP001515500"/>
    </source>
</evidence>
<organism evidence="6 7">
    <name type="scientific">Dioscorea cayennensis subsp. rotundata</name>
    <name type="common">White Guinea yam</name>
    <name type="synonym">Dioscorea rotundata</name>
    <dbReference type="NCBI Taxonomy" id="55577"/>
    <lineage>
        <taxon>Eukaryota</taxon>
        <taxon>Viridiplantae</taxon>
        <taxon>Streptophyta</taxon>
        <taxon>Embryophyta</taxon>
        <taxon>Tracheophyta</taxon>
        <taxon>Spermatophyta</taxon>
        <taxon>Magnoliopsida</taxon>
        <taxon>Liliopsida</taxon>
        <taxon>Dioscoreales</taxon>
        <taxon>Dioscoreaceae</taxon>
        <taxon>Dioscorea</taxon>
    </lineage>
</organism>
<evidence type="ECO:0000259" key="4">
    <source>
        <dbReference type="Pfam" id="PF12776"/>
    </source>
</evidence>
<feature type="region of interest" description="Disordered" evidence="3">
    <location>
        <begin position="1"/>
        <end position="48"/>
    </location>
</feature>
<evidence type="ECO:0000256" key="2">
    <source>
        <dbReference type="ARBA" id="ARBA00022723"/>
    </source>
</evidence>
<accession>A0AB40C7E5</accession>
<keyword evidence="2" id="KW-0479">Metal-binding</keyword>
<evidence type="ECO:0000256" key="3">
    <source>
        <dbReference type="SAM" id="MobiDB-lite"/>
    </source>
</evidence>
<keyword evidence="6" id="KW-1185">Reference proteome</keyword>
<name>A0AB40C7E5_DIOCR</name>
<dbReference type="Pfam" id="PF12776">
    <property type="entry name" value="Myb_DNA-bind_3"/>
    <property type="match status" value="1"/>
</dbReference>
<sequence>MAGFGGDPDVDDGGGGVGGGEEKLLEEDNPTPTASNGGEETVSNGHEEAMSNGGEEVFLGDIFERVDEECGAGAGAGRGAKHEYVRPPSSQTPLYIATRRTLYPYFKDCVGALDGTHIHASVLTSEVAAFRGRKPYPTQNVLAVVDFDLRFTFILAGWEGSAHDSLVLRDALERPNGLKVPEGKYYLVDAGYATRPGFIPPYRVGHDEFIPSEEDWVPQRVSQTTAPDQREKAQEWAARRDQIATEMWANKIHAMEGYNSSQGSQTSSIMNTTARTTGNKRWTSSESRYFIRFMASQVEQGFKVDKGFKPHTIQAAIRSLKDTFGVTVTEANISNHLRTLKRRWARIKKLKDMSGMGWDDNLKIIIMGEAEYIEYIKIHKDDEPYLNKPIEDYDLLETICGNDQATRHRVVTSGTRIGAQMDYNAETDVFPSTQNYDDVPFMETDGIGNASPFTQPYNSEPASTTRPIQRRKEKGKRKATVSDAAIDCLATSIEKAFDKVQSSRSVSFAKDLENECMKLTEYGYSINQILMVYEHLMSDDARARMFFGMRQELRMAWVDKFFNSDD</sequence>
<dbReference type="Pfam" id="PF13359">
    <property type="entry name" value="DDE_Tnp_4"/>
    <property type="match status" value="1"/>
</dbReference>
<feature type="domain" description="Myb/SANT-like" evidence="4">
    <location>
        <begin position="281"/>
        <end position="365"/>
    </location>
</feature>
<dbReference type="GeneID" id="120273137"/>
<dbReference type="RefSeq" id="XP_039135716.1">
    <property type="nucleotide sequence ID" value="XM_039279782.1"/>
</dbReference>
<evidence type="ECO:0000313" key="7">
    <source>
        <dbReference type="RefSeq" id="XP_039135716.1"/>
    </source>
</evidence>
<feature type="domain" description="DDE Tnp4" evidence="5">
    <location>
        <begin position="113"/>
        <end position="213"/>
    </location>
</feature>
<evidence type="ECO:0000259" key="5">
    <source>
        <dbReference type="Pfam" id="PF13359"/>
    </source>
</evidence>
<dbReference type="PANTHER" id="PTHR46929:SF3">
    <property type="entry name" value="MYB_SANT-LIKE DOMAIN-CONTAINING PROTEIN"/>
    <property type="match status" value="1"/>
</dbReference>
<dbReference type="InterPro" id="IPR024752">
    <property type="entry name" value="Myb/SANT-like_dom"/>
</dbReference>
<protein>
    <submittedName>
        <fullName evidence="7">Uncharacterized protein LOC120273137</fullName>
    </submittedName>
</protein>
<dbReference type="AlphaFoldDB" id="A0AB40C7E5"/>
<feature type="compositionally biased region" description="Polar residues" evidence="3">
    <location>
        <begin position="451"/>
        <end position="467"/>
    </location>
</feature>
<reference evidence="7" key="1">
    <citation type="submission" date="2025-08" db="UniProtKB">
        <authorList>
            <consortium name="RefSeq"/>
        </authorList>
    </citation>
    <scope>IDENTIFICATION</scope>
</reference>
<proteinExistence type="predicted"/>
<dbReference type="PANTHER" id="PTHR46929">
    <property type="entry name" value="EXPRESSED PROTEIN"/>
    <property type="match status" value="1"/>
</dbReference>
<dbReference type="Proteomes" id="UP001515500">
    <property type="component" value="Chromosome 12"/>
</dbReference>
<dbReference type="GO" id="GO:0046872">
    <property type="term" value="F:metal ion binding"/>
    <property type="evidence" value="ECO:0007669"/>
    <property type="project" value="UniProtKB-KW"/>
</dbReference>
<evidence type="ECO:0000256" key="1">
    <source>
        <dbReference type="ARBA" id="ARBA00001968"/>
    </source>
</evidence>
<gene>
    <name evidence="7" type="primary">LOC120273137</name>
</gene>
<dbReference type="InterPro" id="IPR027806">
    <property type="entry name" value="HARBI1_dom"/>
</dbReference>
<feature type="compositionally biased region" description="Polar residues" evidence="3">
    <location>
        <begin position="30"/>
        <end position="44"/>
    </location>
</feature>
<comment type="cofactor">
    <cofactor evidence="1">
        <name>a divalent metal cation</name>
        <dbReference type="ChEBI" id="CHEBI:60240"/>
    </cofactor>
</comment>
<feature type="region of interest" description="Disordered" evidence="3">
    <location>
        <begin position="451"/>
        <end position="476"/>
    </location>
</feature>